<dbReference type="eggNOG" id="COG5295">
    <property type="taxonomic scope" value="Bacteria"/>
</dbReference>
<feature type="coiled-coil region" evidence="11">
    <location>
        <begin position="3676"/>
        <end position="3719"/>
    </location>
</feature>
<dbReference type="Gene3D" id="3.30.1300.30">
    <property type="entry name" value="GSPII I/J protein-like"/>
    <property type="match status" value="1"/>
</dbReference>
<evidence type="ECO:0000313" key="17">
    <source>
        <dbReference type="EMBL" id="ABI24661.1"/>
    </source>
</evidence>
<feature type="coiled-coil region" evidence="11">
    <location>
        <begin position="3841"/>
        <end position="3946"/>
    </location>
</feature>
<evidence type="ECO:0000256" key="4">
    <source>
        <dbReference type="ARBA" id="ARBA00022448"/>
    </source>
</evidence>
<evidence type="ECO:0000259" key="14">
    <source>
        <dbReference type="Pfam" id="PF03895"/>
    </source>
</evidence>
<feature type="domain" description="Trimeric autotransporter adhesin YadA-like head" evidence="15">
    <location>
        <begin position="186"/>
        <end position="211"/>
    </location>
</feature>
<feature type="compositionally biased region" description="Basic and acidic residues" evidence="12">
    <location>
        <begin position="4038"/>
        <end position="4049"/>
    </location>
</feature>
<feature type="region of interest" description="Disordered" evidence="12">
    <location>
        <begin position="2912"/>
        <end position="2943"/>
    </location>
</feature>
<feature type="domain" description="Trimeric autotransporter adhesin YadA-like head" evidence="15">
    <location>
        <begin position="626"/>
        <end position="648"/>
    </location>
</feature>
<evidence type="ECO:0000256" key="3">
    <source>
        <dbReference type="ARBA" id="ARBA00005848"/>
    </source>
</evidence>
<evidence type="ECO:0000256" key="13">
    <source>
        <dbReference type="SAM" id="Phobius"/>
    </source>
</evidence>
<evidence type="ECO:0000256" key="5">
    <source>
        <dbReference type="ARBA" id="ARBA00022452"/>
    </source>
</evidence>
<dbReference type="EMBL" id="CP000436">
    <property type="protein sequence ID" value="ABI24661.1"/>
    <property type="molecule type" value="Genomic_DNA"/>
</dbReference>
<feature type="domain" description="Trimeric autotransporter adhesin YadA-like head" evidence="15">
    <location>
        <begin position="579"/>
        <end position="603"/>
    </location>
</feature>
<organism evidence="17">
    <name type="scientific">Histophilus somni (strain 129Pt)</name>
    <name type="common">Haemophilus somnus</name>
    <dbReference type="NCBI Taxonomy" id="205914"/>
    <lineage>
        <taxon>Bacteria</taxon>
        <taxon>Pseudomonadati</taxon>
        <taxon>Pseudomonadota</taxon>
        <taxon>Gammaproteobacteria</taxon>
        <taxon>Pasteurellales</taxon>
        <taxon>Pasteurellaceae</taxon>
        <taxon>Histophilus</taxon>
    </lineage>
</organism>
<dbReference type="Gene3D" id="2.150.10.10">
    <property type="entry name" value="Serralysin-like metalloprotease, C-terminal"/>
    <property type="match status" value="6"/>
</dbReference>
<dbReference type="HOGENOM" id="CLU_224407_0_0_6"/>
<dbReference type="SUPFAM" id="SSF54523">
    <property type="entry name" value="Pili subunits"/>
    <property type="match status" value="1"/>
</dbReference>
<evidence type="ECO:0000256" key="11">
    <source>
        <dbReference type="SAM" id="Coils"/>
    </source>
</evidence>
<reference evidence="17" key="1">
    <citation type="submission" date="2006-08" db="EMBL/GenBank/DDBJ databases">
        <title>Complete genome sequence of Haemophilus somnus 129PT.</title>
        <authorList>
            <person name="Copeland A."/>
            <person name="Lucas S."/>
            <person name="Lapidus A."/>
            <person name="Barry K."/>
            <person name="Glavina del Rio T."/>
            <person name="Hammon N."/>
            <person name="Dalin E."/>
            <person name="Tice H."/>
            <person name="Pitluck S."/>
            <person name="Brettin T.S."/>
            <person name="Bruce D."/>
            <person name="Challacombe J.F."/>
            <person name="Chertkov O."/>
            <person name="Detter J.C."/>
            <person name="Gilna P."/>
            <person name="Han S."/>
            <person name="Misra M."/>
            <person name="Tapia R."/>
            <person name="Thayer N.N."/>
            <person name="Xie G."/>
            <person name="Inzana T.J."/>
            <person name="Duncan A.J."/>
            <person name="Siddaramppa S."/>
            <person name="Richardson P."/>
        </authorList>
    </citation>
    <scope>NUCLEOTIDE SEQUENCE</scope>
    <source>
        <strain evidence="17">129PT</strain>
    </source>
</reference>
<feature type="region of interest" description="Disordered" evidence="12">
    <location>
        <begin position="2410"/>
        <end position="2435"/>
    </location>
</feature>
<feature type="compositionally biased region" description="Polar residues" evidence="12">
    <location>
        <begin position="4050"/>
        <end position="4062"/>
    </location>
</feature>
<feature type="region of interest" description="Disordered" evidence="12">
    <location>
        <begin position="4038"/>
        <end position="4062"/>
    </location>
</feature>
<feature type="domain" description="Trimeric autotransporter adhesin YadA-like stalk" evidence="16">
    <location>
        <begin position="1366"/>
        <end position="1397"/>
    </location>
</feature>
<keyword evidence="13" id="KW-1133">Transmembrane helix</keyword>
<evidence type="ECO:0000259" key="15">
    <source>
        <dbReference type="Pfam" id="PF05658"/>
    </source>
</evidence>
<dbReference type="PANTHER" id="PTHR34491">
    <property type="entry name" value="A-TYPE INCLUSION PROTEIN, PUTATIVE-RELATED"/>
    <property type="match status" value="1"/>
</dbReference>
<dbReference type="InterPro" id="IPR011049">
    <property type="entry name" value="Serralysin-like_metalloprot_C"/>
</dbReference>
<feature type="domain" description="Trimeric autotransporter adhesin YadA-like stalk" evidence="16">
    <location>
        <begin position="690"/>
        <end position="715"/>
    </location>
</feature>
<evidence type="ECO:0000256" key="10">
    <source>
        <dbReference type="ARBA" id="ARBA00023237"/>
    </source>
</evidence>
<feature type="domain" description="Trimeric autotransporter adhesin YadA-like head" evidence="15">
    <location>
        <begin position="367"/>
        <end position="392"/>
    </location>
</feature>
<dbReference type="GO" id="GO:0009279">
    <property type="term" value="C:cell outer membrane"/>
    <property type="evidence" value="ECO:0007669"/>
    <property type="project" value="UniProtKB-SubCell"/>
</dbReference>
<dbReference type="GO" id="GO:0009986">
    <property type="term" value="C:cell surface"/>
    <property type="evidence" value="ECO:0007669"/>
    <property type="project" value="UniProtKB-SubCell"/>
</dbReference>
<dbReference type="Pfam" id="PF05662">
    <property type="entry name" value="YadA_stalk"/>
    <property type="match status" value="3"/>
</dbReference>
<dbReference type="InterPro" id="IPR008635">
    <property type="entry name" value="Coiled_stalk_dom"/>
</dbReference>
<feature type="region of interest" description="Disordered" evidence="12">
    <location>
        <begin position="2815"/>
        <end position="2841"/>
    </location>
</feature>
<feature type="domain" description="Trimeric autotransporter adhesin YadA-like head" evidence="15">
    <location>
        <begin position="1096"/>
        <end position="1120"/>
    </location>
</feature>
<evidence type="ECO:0000256" key="1">
    <source>
        <dbReference type="ARBA" id="ARBA00004241"/>
    </source>
</evidence>
<dbReference type="PANTHER" id="PTHR34491:SF156">
    <property type="entry name" value="KINESIN MOTOR DOMAIN-CONTAINING PROTEIN"/>
    <property type="match status" value="1"/>
</dbReference>
<evidence type="ECO:0000256" key="6">
    <source>
        <dbReference type="ARBA" id="ARBA00022692"/>
    </source>
</evidence>
<evidence type="ECO:0000256" key="9">
    <source>
        <dbReference type="ARBA" id="ARBA00023136"/>
    </source>
</evidence>
<protein>
    <recommendedName>
        <fullName evidence="18">Autotransporter adhesin</fullName>
    </recommendedName>
</protein>
<comment type="subcellular location">
    <subcellularLocation>
        <location evidence="2">Cell outer membrane</location>
    </subcellularLocation>
    <subcellularLocation>
        <location evidence="1">Cell surface</location>
    </subcellularLocation>
</comment>
<keyword evidence="8" id="KW-0653">Protein transport</keyword>
<dbReference type="KEGG" id="hso:HS_0383"/>
<keyword evidence="5" id="KW-1134">Transmembrane beta strand</keyword>
<keyword evidence="11" id="KW-0175">Coiled coil</keyword>
<feature type="coiled-coil region" evidence="11">
    <location>
        <begin position="764"/>
        <end position="791"/>
    </location>
</feature>
<dbReference type="GO" id="GO:0015031">
    <property type="term" value="P:protein transport"/>
    <property type="evidence" value="ECO:0007669"/>
    <property type="project" value="UniProtKB-KW"/>
</dbReference>
<dbReference type="Pfam" id="PF05658">
    <property type="entry name" value="YadA_head"/>
    <property type="match status" value="8"/>
</dbReference>
<feature type="domain" description="Trimeric autotransporter adhesin YadA-like head" evidence="15">
    <location>
        <begin position="524"/>
        <end position="547"/>
    </location>
</feature>
<feature type="domain" description="Trimeric autotransporter adhesin YadA-like C-terminal membrane anchor" evidence="14">
    <location>
        <begin position="4181"/>
        <end position="4238"/>
    </location>
</feature>
<keyword evidence="6 13" id="KW-0812">Transmembrane</keyword>
<dbReference type="InterPro" id="IPR045584">
    <property type="entry name" value="Pilin-like"/>
</dbReference>
<feature type="domain" description="Trimeric autotransporter adhesin YadA-like stalk" evidence="16">
    <location>
        <begin position="1027"/>
        <end position="1053"/>
    </location>
</feature>
<feature type="domain" description="Trimeric autotransporter adhesin YadA-like head" evidence="15">
    <location>
        <begin position="139"/>
        <end position="160"/>
    </location>
</feature>
<gene>
    <name evidence="17" type="ordered locus">HS_0383</name>
</gene>
<dbReference type="InterPro" id="IPR005594">
    <property type="entry name" value="YadA_C"/>
</dbReference>
<keyword evidence="9 13" id="KW-0472">Membrane</keyword>
<keyword evidence="10" id="KW-0998">Cell outer membrane</keyword>
<comment type="similarity">
    <text evidence="3">Belongs to the autotransporter-2 (AT-2) (TC 1.B.40) family.</text>
</comment>
<feature type="transmembrane region" description="Helical" evidence="13">
    <location>
        <begin position="54"/>
        <end position="76"/>
    </location>
</feature>
<sequence length="4238" mass="448921">MNKIFKTKYDVTTGQTKVVSELANNRQVASRVEGSSVAEKCGVFLGNFLGAFKVLPLALVMSGVFSSIGYGATVFLDNNKTSSIGSDNKSTAVWSDEGVGKFNNTLKDKLKKSESILLSHIDNTAGADTSLTNKDFFRTVVIGSRTVAGGNDATAIGYRAIVGKNKKETNTKDSHQGTAVGYRAFANGTESVSMGNDTIAWGDSSIAIGSDNANGKEAKNLSKEIYKLFHALRDDFNYTSEYAAVNHKTLRQGKEKSHDMLDNDGNLMAKDGFYIGYNGGYYFREPDESGQLKNENLKYMLKDGILYEKIDQQGFSKIENKKRHDEIMNSLKNNEDYKRYEQYMAILDADYQNYKVTPNSKKTHTWARGNNSIAIGGRSIAFGNNSTALGTASVAARDYATAIGSDTIAYGKQSLAVGNRAIVYSDGSVGIGHKVQALNAGAMVYGRESFAGGTGSLAIGDRTFANVTMGDDFKTTVEDLYLKGDTDTIQNSHKEKFYPKTVLQDGTEENKAEQSRDSEGRYNQGAVALGSYATALGDNTLALGRFAYAKEDSAVALGRFAFARNKESLALAPFSRAMGERSVALGHQSLVEAKDSMAIGVGARVSGEIPEELKAATNKNIKVPNEDSMAIGNKAEAYFPKSIALGVESKTDYSRKEMAQDAWAPKHAISLPSSQKIGYLSVGGKNAERRIVNVAPGASDTDAVNVSQLRALEEAILYGSSLEEEEAYNGVKYLSIKGIDEYKKIVRKEQDYKNYLKVKKEYLKLKARRDVNNEEINLTNIESKVTAYESKYGDFANTSNKLTEEKNKEYKILLTEDVKNNPEKEKERRKNYLKIKYEEIEDAYEKDIAQDKIDNLLTEEQKTKFKNSNFLSDGAKASGSMAMGVGALTNSVESIVIGRNAMIENKAANNTVLLGNNTSSDTANAVALGNFSVADRKPEPASKLDATGRSNAYISDDLANLIDEHHAYAAVSVGRYGGDLKDLTNNVQTEKDYDKWLKDNKHRTKEPAYEQERLAETAKIKKFALRKITNVAPGTKDTDVVILAQLKEAMKGVGPATHYVSVKGTDQSDDSNYKNDGAKGTDSVAIGVSAATDKSATAGIAIGKGAKSEAENAVAIGNGASIDVPNSFVMGSNNIVNQSNKETRGAVVVIGSGIKLDESKSSIAIGAVYLEGRDGEKDGTVIENAAWTASIGNKNKIKNGTDIIAVGNNIKIQGDLTAEEESKYAERIRQRPRQKTKIESEKTDTIKNFNTEVVAIGNGADAIRAKNSVLIGAKTKAESNATQAVIIGYEATAKENAVGAVVIGQGASVETLAGDSIALGQGSKATKKETAPSKATSSKNVNFTWTAGIGNNTSVVSLGDTSKERQIKHVAAGEVTKASTDAINGSQLYAVADEFSKLAVDVLGAEADTTSGFKKSTFNQLIGANGSPAAATPATAKTFKQAIDDNIAKINEGFKFGDGNTDGTHYLGSTLNIKAGNIDSGAFTSDNIKTHYETNNKNILIGIKKAPSFEKVTVTQDVTDNSDKMVLTTKNYVDTKFNSAGSTLKFTADNGNTQTLAKNGTLQVKGTSGEITTTASNNDTVTIALDQTLKGKINTAATTAATAAQKAEAATTKADANAQAIATVTDTANQNKTTISAVKATADQNKTDIASAKSDIAENKQSIATVTETANQNKGDISALKSQTETNTQAIAQKEDKLTKGNITAKADGLVEVTGGTDAVIGSGVTIGLNEATKTKLSSIGSGAIGDTTTTNSDKTVTGQTVYNYLQNFSQTLTLSTDGTADSGSVNLKNGKLHVTGSDGVGVDISGSKITVKLDDTTKGKINNALSGSDADGKYAKIDGSNITKSSWRTKLDVYTKSETNSAVEKAKETVTNGTGIKVDSSDSTNGGKQFTVSLDSDTQTKLGNIGTGEVTANNDKTVTGGKVHTAIETAKTTLNAAINGKATKSLDNIDSSGKTVIKNLTKVKHGKNVTVDSSIEGDAQVFTINAVDTSAKVTAESGSKIHVTTTEGTEGNTTVKEFKLDLTEETKTKIDNALSASDAATNYAKVDASNITDGSAWRTKLDVYSKAETTTEINKAKETVASGDGITVTSTNGDAKTFTVALSQETRTKLNNIGTGKVEASNAHTVTGGTVHTAIEKAKNALKGELANTATFGLQGNDSQDVVTKTLNNTLKITGSESAKADKTNIYVSKNASNDGLNIELGENLAGIKKISNGDTEITIDTDGVKIKSGKDGAESKITLSADHILSDKDIYVGPKDDKGSNKLVKQSDVDGLSITFEDENSSTESQSNGTQNVKVGKKVIYGKSSEITPTVSASGDDAKVTFSINDKSISESKLEDTLKGKIDKIATNESGISNLSAHKLTFKDGGTSSFERANNTSKNVVFKGTGNLNVKLATETNNDTGTFTISVNETDSINEKAGTDKPDTEPKGKHENKLTTEKAVVDYVQGKISAIQTNLDNTIGTGTIDDADTNQKTVTGQTVKTYVDGKTFKLAGNDSDAVSSQLDGTIHIKGSNKTYQASGDTEKSNIYVSKVTETAQGADPKEYLQIQLADALTGIKTIELKDDKGSRSKTIAINNKGDLVVRREINENNQPKSVENEIITSENIGDQTITYKSNGSNKNGKTDKEFTVKLSEGLDFTKTDNIAVEVSDNGVVKHTLVNNLTQIDSISSGKDAKGAKISFTSDTDTTADPANNDVKNKIEFTIGTQSTSTQGQDSATVTSTTFSFSEKGLDLGSKQIKNVASGISQNASSDVGDATSNVSDVLTGTSIENIKNNAVNVKDLSDVAKAIIDKGLTFKGTELKDDKTQQQATISLGSTIEIDSSESKNSKASDGKDAPKEKDIKVSVGANKITLALNKSEALSLEDERVVTSKAVKTALDDMQSEINNKISKTDANNPFETTYKDKDGKELEKHGDNFYKKDEIPDGAKYNADKGKFTDKDGRELPQQPTAIAKNEVKEEINLKGDTPKKIANVDSGLGLEKYQEPNTDNLDDEAKNKEIAKAKENHQKAKKDAIDKLLGNNADKANNIKDSDPMLNNVATIRDLQALGQAGLDFAGNDATSVHRNLGQKLVIKGDQDAPAGSFESAKDNINVAVEGEALVVQLSKNLKNLTSAEFTSEETKDGTKQTFKTTINGKSIALEGKDGTTTNMSSDKITLKDKDGNTADMTGNEIALKGKDGKPTIAKLNQDGLTVGDKDATNGDKTHAVYGKDGLTVHGKDGKSAVSLKMKMSEKNGKSVPTLEFAKGADDKGTGVITGLADLTKDSDGTSVANKNYVDTQLTAAKAEADKTAMKYDDENKTSITLGGKPQAGGTAPSPVMIDNLKSGLGIDDIQSGGVASIKQGKQGELVKQLVAGELDTTKDASGKAKDNLHKAVNLADLKAVAQAGLNFAGNDGQDIHKNLSEKLEIVGQGLDKDKVTAFKGTNGNIAVKTDNGKLSISLNEALTGLKSAEFISEETNSDGTTQKTKTTINGKGTTIVELDKEGNTKENGKSASYTLDKVELKDGNKSNTSTAEGNAIVNGDKIHTSTAESDLLLDKATGDSNTRTATANVIADKAGNQSVLDKDGLTVGDKDATNGDKTHAVYGKDGFTVKGKDGSTEAISLKVTEKDGKETATLAFGKGTDGKGTGVITGLADLTKDSDGTSVANKNYVDEKVESINDKLKNNLGLKEIDNPDYVKAEEDLAKAKEALEKENNLAKKAELQKAVTDAEAKVNELSKNKKLIVTPDGRDGKSYLEAGAAATHGPTDKDGLNGKNATEKVNALRNGEAGAVVFTDKDGNRLVKANDGEYYKADNVNADGTVKIATDGKDKPKPVEKPQLSLVNHEGNTTTPTVLGNVASGLDINAEKVKQAEKEVKAKRSEAERKATMLKAKAALVEQKEAEITALKQEIENLSGDEKTQKEAELKAIEAELSQFNDELATATKDLKTANDALKTANDELTNFTENRIGNLVKGENINPTNGANIGDLQAVARAGLNFEGNDGVPVHKNLGEKLTIKGEGTFNSDSTAAGNIKVEMAQDGKGLEVKLSDQLKNMTSFETREVDGKKSRLDSNGLQASSPDSETFVNAQGTRITGKGNHAGQSASYTLDGIKLQGKAGEPSLMATHAGLMVSGNNGNIVINGNRGEILIPDVKPDASGFVAINKNYVDARNHELRTQIHHADRRLRAGIAGANAAAALASVSMPGKSMVAIAAAGHDGESALAIGYSRISDNGKVMLKLQGNSNSQGKVSGAVSVGYQW</sequence>
<dbReference type="InterPro" id="IPR008640">
    <property type="entry name" value="Adhesin_Head_dom"/>
</dbReference>
<name>Q0I2H0_HISS1</name>
<feature type="domain" description="Trimeric autotransporter adhesin YadA-like head" evidence="15">
    <location>
        <begin position="398"/>
        <end position="421"/>
    </location>
</feature>
<feature type="compositionally biased region" description="Basic and acidic residues" evidence="12">
    <location>
        <begin position="2823"/>
        <end position="2841"/>
    </location>
</feature>
<dbReference type="Pfam" id="PF03895">
    <property type="entry name" value="YadA_anchor"/>
    <property type="match status" value="1"/>
</dbReference>
<evidence type="ECO:0000256" key="2">
    <source>
        <dbReference type="ARBA" id="ARBA00004442"/>
    </source>
</evidence>
<proteinExistence type="inferred from homology"/>
<keyword evidence="7" id="KW-0732">Signal</keyword>
<evidence type="ECO:0000256" key="12">
    <source>
        <dbReference type="SAM" id="MobiDB-lite"/>
    </source>
</evidence>
<accession>Q0I2H0</accession>
<feature type="compositionally biased region" description="Basic and acidic residues" evidence="12">
    <location>
        <begin position="2415"/>
        <end position="2435"/>
    </location>
</feature>
<dbReference type="SUPFAM" id="SSF101967">
    <property type="entry name" value="Adhesin YadA, collagen-binding domain"/>
    <property type="match status" value="5"/>
</dbReference>
<evidence type="ECO:0000259" key="16">
    <source>
        <dbReference type="Pfam" id="PF05662"/>
    </source>
</evidence>
<evidence type="ECO:0008006" key="18">
    <source>
        <dbReference type="Google" id="ProtNLM"/>
    </source>
</evidence>
<evidence type="ECO:0000256" key="7">
    <source>
        <dbReference type="ARBA" id="ARBA00022729"/>
    </source>
</evidence>
<keyword evidence="4" id="KW-0813">Transport</keyword>
<dbReference type="CDD" id="cd12820">
    <property type="entry name" value="LbR_YadA-like"/>
    <property type="match status" value="2"/>
</dbReference>
<evidence type="ECO:0000256" key="8">
    <source>
        <dbReference type="ARBA" id="ARBA00022927"/>
    </source>
</evidence>